<dbReference type="EMBL" id="CAUYUJ010012892">
    <property type="protein sequence ID" value="CAK0834825.1"/>
    <property type="molecule type" value="Genomic_DNA"/>
</dbReference>
<proteinExistence type="predicted"/>
<keyword evidence="3" id="KW-1185">Reference proteome</keyword>
<dbReference type="Gene3D" id="3.50.30.10">
    <property type="entry name" value="Phosphohistidine domain"/>
    <property type="match status" value="1"/>
</dbReference>
<dbReference type="Proteomes" id="UP001189429">
    <property type="component" value="Unassembled WGS sequence"/>
</dbReference>
<feature type="non-terminal residue" evidence="2">
    <location>
        <position position="124"/>
    </location>
</feature>
<evidence type="ECO:0000313" key="3">
    <source>
        <dbReference type="Proteomes" id="UP001189429"/>
    </source>
</evidence>
<gene>
    <name evidence="2" type="ORF">PCOR1329_LOCUS32121</name>
</gene>
<comment type="caution">
    <text evidence="2">The sequence shown here is derived from an EMBL/GenBank/DDBJ whole genome shotgun (WGS) entry which is preliminary data.</text>
</comment>
<organism evidence="2 3">
    <name type="scientific">Prorocentrum cordatum</name>
    <dbReference type="NCBI Taxonomy" id="2364126"/>
    <lineage>
        <taxon>Eukaryota</taxon>
        <taxon>Sar</taxon>
        <taxon>Alveolata</taxon>
        <taxon>Dinophyceae</taxon>
        <taxon>Prorocentrales</taxon>
        <taxon>Prorocentraceae</taxon>
        <taxon>Prorocentrum</taxon>
    </lineage>
</organism>
<evidence type="ECO:0000313" key="2">
    <source>
        <dbReference type="EMBL" id="CAK0834825.1"/>
    </source>
</evidence>
<dbReference type="SUPFAM" id="SSF52009">
    <property type="entry name" value="Phosphohistidine domain"/>
    <property type="match status" value="1"/>
</dbReference>
<name>A0ABN9SSD6_9DINO</name>
<reference evidence="2" key="1">
    <citation type="submission" date="2023-10" db="EMBL/GenBank/DDBJ databases">
        <authorList>
            <person name="Chen Y."/>
            <person name="Shah S."/>
            <person name="Dougan E. K."/>
            <person name="Thang M."/>
            <person name="Chan C."/>
        </authorList>
    </citation>
    <scope>NUCLEOTIDE SEQUENCE [LARGE SCALE GENOMIC DNA]</scope>
</reference>
<dbReference type="Pfam" id="PF00391">
    <property type="entry name" value="PEP-utilizers"/>
    <property type="match status" value="1"/>
</dbReference>
<dbReference type="InterPro" id="IPR008279">
    <property type="entry name" value="PEP-util_enz_mobile_dom"/>
</dbReference>
<dbReference type="InterPro" id="IPR036637">
    <property type="entry name" value="Phosphohistidine_dom_sf"/>
</dbReference>
<dbReference type="InterPro" id="IPR051549">
    <property type="entry name" value="PEP_Utilizing_Enz"/>
</dbReference>
<sequence>MGMLSLRFPGSDGRRWEVLEDRQTSSIHPCVYIYIYMYMRGGPGICVDVLVCPWAPPGWTPLFVPAAAILLEVGGALQHGALVAREFGKPCVAGIDDVLEKFKDGQLVVGLAQIEEKRHRHKSG</sequence>
<evidence type="ECO:0000259" key="1">
    <source>
        <dbReference type="Pfam" id="PF00391"/>
    </source>
</evidence>
<accession>A0ABN9SSD6</accession>
<feature type="domain" description="PEP-utilising enzyme mobile" evidence="1">
    <location>
        <begin position="48"/>
        <end position="108"/>
    </location>
</feature>
<dbReference type="PANTHER" id="PTHR43615">
    <property type="entry name" value="PHOSPHOENOLPYRUVATE SYNTHASE-RELATED"/>
    <property type="match status" value="1"/>
</dbReference>
<dbReference type="PANTHER" id="PTHR43615:SF1">
    <property type="entry name" value="PPDK_N DOMAIN-CONTAINING PROTEIN"/>
    <property type="match status" value="1"/>
</dbReference>
<protein>
    <recommendedName>
        <fullName evidence="1">PEP-utilising enzyme mobile domain-containing protein</fullName>
    </recommendedName>
</protein>